<reference evidence="1 2" key="1">
    <citation type="submission" date="2014-06" db="EMBL/GenBank/DDBJ databases">
        <title>Evolutionary Origins and Diversification of the Mycorrhizal Mutualists.</title>
        <authorList>
            <consortium name="DOE Joint Genome Institute"/>
            <consortium name="Mycorrhizal Genomics Consortium"/>
            <person name="Kohler A."/>
            <person name="Kuo A."/>
            <person name="Nagy L.G."/>
            <person name="Floudas D."/>
            <person name="Copeland A."/>
            <person name="Barry K.W."/>
            <person name="Cichocki N."/>
            <person name="Veneault-Fourrey C."/>
            <person name="LaButti K."/>
            <person name="Lindquist E.A."/>
            <person name="Lipzen A."/>
            <person name="Lundell T."/>
            <person name="Morin E."/>
            <person name="Murat C."/>
            <person name="Riley R."/>
            <person name="Ohm R."/>
            <person name="Sun H."/>
            <person name="Tunlid A."/>
            <person name="Henrissat B."/>
            <person name="Grigoriev I.V."/>
            <person name="Hibbett D.S."/>
            <person name="Martin F."/>
        </authorList>
    </citation>
    <scope>NUCLEOTIDE SEQUENCE [LARGE SCALE GENOMIC DNA]</scope>
    <source>
        <strain evidence="1 2">SS14</strain>
    </source>
</reference>
<organism evidence="1 2">
    <name type="scientific">Sphaerobolus stellatus (strain SS14)</name>
    <dbReference type="NCBI Taxonomy" id="990650"/>
    <lineage>
        <taxon>Eukaryota</taxon>
        <taxon>Fungi</taxon>
        <taxon>Dikarya</taxon>
        <taxon>Basidiomycota</taxon>
        <taxon>Agaricomycotina</taxon>
        <taxon>Agaricomycetes</taxon>
        <taxon>Phallomycetidae</taxon>
        <taxon>Geastrales</taxon>
        <taxon>Sphaerobolaceae</taxon>
        <taxon>Sphaerobolus</taxon>
    </lineage>
</organism>
<dbReference type="HOGENOM" id="CLU_1256741_0_0_1"/>
<name>A0A0C9TSQ4_SPHS4</name>
<dbReference type="CDD" id="cd21037">
    <property type="entry name" value="MLKL_NTD"/>
    <property type="match status" value="1"/>
</dbReference>
<keyword evidence="2" id="KW-1185">Reference proteome</keyword>
<proteinExistence type="predicted"/>
<dbReference type="EMBL" id="KN837451">
    <property type="protein sequence ID" value="KIJ24869.1"/>
    <property type="molecule type" value="Genomic_DNA"/>
</dbReference>
<dbReference type="InterPro" id="IPR059179">
    <property type="entry name" value="MLKL-like_MCAfunc"/>
</dbReference>
<protein>
    <submittedName>
        <fullName evidence="1">Uncharacterized protein</fullName>
    </submittedName>
</protein>
<evidence type="ECO:0000313" key="1">
    <source>
        <dbReference type="EMBL" id="KIJ24869.1"/>
    </source>
</evidence>
<gene>
    <name evidence="1" type="ORF">M422DRAFT_274263</name>
</gene>
<accession>A0A0C9TSQ4</accession>
<evidence type="ECO:0000313" key="2">
    <source>
        <dbReference type="Proteomes" id="UP000054279"/>
    </source>
</evidence>
<dbReference type="Proteomes" id="UP000054279">
    <property type="component" value="Unassembled WGS sequence"/>
</dbReference>
<sequence length="220" mass="25121">MPLLPFRRRVQGGKQTPSQPQTDWLDNAVFVVKLASATGELLPFPYLKGTAALVSTLLEPIQQMKQNREDYQALTISVTNLLQALHEEISDDLQEGLCLDRLEQQCLRLQSCLQRISGEIQELMRDANTSSYQRLLTTSRIKARLTGYEKEIDGLRRTFMLKASIRSQMALEFLSGNIRGPFSQFRKILLGDVKMLDVISSANETAESYMHWQVCMMELY</sequence>
<dbReference type="GO" id="GO:0007166">
    <property type="term" value="P:cell surface receptor signaling pathway"/>
    <property type="evidence" value="ECO:0007669"/>
    <property type="project" value="InterPro"/>
</dbReference>
<dbReference type="Gene3D" id="1.20.930.20">
    <property type="entry name" value="Adaptor protein Cbl, N-terminal domain"/>
    <property type="match status" value="1"/>
</dbReference>
<dbReference type="AlphaFoldDB" id="A0A0C9TSQ4"/>
<dbReference type="InterPro" id="IPR036537">
    <property type="entry name" value="Adaptor_Cbl_N_dom_sf"/>
</dbReference>
<dbReference type="OrthoDB" id="2924458at2759"/>